<dbReference type="OMA" id="HIPEWEN"/>
<sequence>MKRAEILIVNNIINSAKIDENVVREILDKINDVDNIVINRITIPSYEENNNLLGVHVIVREVAET</sequence>
<organism evidence="2 3">
    <name type="scientific">Sulfolobus acidocaldarius</name>
    <dbReference type="NCBI Taxonomy" id="2285"/>
    <lineage>
        <taxon>Archaea</taxon>
        <taxon>Thermoproteota</taxon>
        <taxon>Thermoprotei</taxon>
        <taxon>Sulfolobales</taxon>
        <taxon>Sulfolobaceae</taxon>
        <taxon>Sulfolobus</taxon>
    </lineage>
</organism>
<evidence type="ECO:0000313" key="2">
    <source>
        <dbReference type="EMBL" id="ALU31142.1"/>
    </source>
</evidence>
<dbReference type="STRING" id="1435377.SUSAZ_06680"/>
<proteinExistence type="predicted"/>
<dbReference type="AlphaFoldDB" id="A0A0U3H167"/>
<dbReference type="EMBL" id="CP013694">
    <property type="protein sequence ID" value="ALU30421.1"/>
    <property type="molecule type" value="Genomic_DNA"/>
</dbReference>
<dbReference type="GeneID" id="14551896"/>
<dbReference type="RefSeq" id="WP_011278229.1">
    <property type="nucleotide sequence ID" value="NZ_BHWZ01000003.1"/>
</dbReference>
<reference evidence="3 4" key="1">
    <citation type="submission" date="2015-12" db="EMBL/GenBank/DDBJ databases">
        <title>A stable core within a dynamic pangenome in Sulfolobus acidocaldarius.</title>
        <authorList>
            <person name="Anderson R."/>
            <person name="Kouris A."/>
            <person name="Seward C."/>
            <person name="Campbell K."/>
            <person name="Whitaker R."/>
        </authorList>
    </citation>
    <scope>NUCLEOTIDE SEQUENCE [LARGE SCALE GENOMIC DNA]</scope>
    <source>
        <strain evidence="1 4">GG12-C01-09</strain>
        <strain evidence="2 3">NG05B_CO5_07</strain>
    </source>
</reference>
<protein>
    <submittedName>
        <fullName evidence="2">Uncharacterized protein</fullName>
    </submittedName>
</protein>
<gene>
    <name evidence="1" type="ORF">ATY89_11025</name>
    <name evidence="2" type="ORF">ATZ20_02580</name>
</gene>
<dbReference type="EMBL" id="CP013695">
    <property type="protein sequence ID" value="ALU31142.1"/>
    <property type="molecule type" value="Genomic_DNA"/>
</dbReference>
<evidence type="ECO:0000313" key="4">
    <source>
        <dbReference type="Proteomes" id="UP000065473"/>
    </source>
</evidence>
<evidence type="ECO:0000313" key="3">
    <source>
        <dbReference type="Proteomes" id="UP000060043"/>
    </source>
</evidence>
<dbReference type="PaxDb" id="1435377-SUSAZ_06680"/>
<accession>A0A0U3H167</accession>
<name>A0A0U3H167_9CREN</name>
<dbReference type="Proteomes" id="UP000060043">
    <property type="component" value="Chromosome"/>
</dbReference>
<dbReference type="Proteomes" id="UP000065473">
    <property type="component" value="Chromosome"/>
</dbReference>
<evidence type="ECO:0000313" key="1">
    <source>
        <dbReference type="EMBL" id="ALU30421.1"/>
    </source>
</evidence>